<gene>
    <name evidence="10" type="ORF">IMCC3088_1789</name>
</gene>
<sequence>MQDSKGDQDRLWFDLLLIILLGIIIGVLGAFAANGFVIGAKTLFELIPVSPEQNWWQNFSVHWLVLVIAAGVILALKRLNGIARWHGPADTILSAQVPKEPFQTRVGMLSTLAAFTSASAGASVGQYGPVVHFGASVASFIRTMIPTRIKPEVYLAAGVAAAISAGFNAPIAGVIFASEAILRHFSVRALAPLAVASVSAAAITNLLFKRGAPYDIAPLDFSMHEVIPLLLAMALLSAAIAILFMSNLLKLVSWTGKQNNEPLTIFLAASMMAVIGTIVPEVFGLGTATVNLFFSNHFELTYLLIILGAKFVASILCLGMGLFGGVFSPAIFLGACSGTVVGVIAVMLGYPVSVVPLMTTVGMACVASSVVGAPIAIVVIVFELTQSYQYAVAAIFSVAICSLISTRTYCYSYFDRQLLLRGFDLRHGRENLILGKVKVADLAISPVKGLSPADRCEDIVTSLCDTNNTEAYIVDEHNSLLGVVTLTNALRSSGLTAREVIDTDPSILVVDQSLKQAMEVARKFVGEAIPVVSSDNKLLGSMSEGDILGAVLTLQEEMKADERN</sequence>
<dbReference type="CDD" id="cd00400">
    <property type="entry name" value="Voltage_gated_ClC"/>
    <property type="match status" value="1"/>
</dbReference>
<keyword evidence="5" id="KW-0406">Ion transport</keyword>
<keyword evidence="2" id="KW-0813">Transport</keyword>
<organism evidence="10 11">
    <name type="scientific">Aequoribacter fuscus</name>
    <dbReference type="NCBI Taxonomy" id="2518989"/>
    <lineage>
        <taxon>Bacteria</taxon>
        <taxon>Pseudomonadati</taxon>
        <taxon>Pseudomonadota</taxon>
        <taxon>Gammaproteobacteria</taxon>
        <taxon>Cellvibrionales</taxon>
        <taxon>Halieaceae</taxon>
        <taxon>Aequoribacter</taxon>
    </lineage>
</organism>
<dbReference type="InterPro" id="IPR014743">
    <property type="entry name" value="Cl-channel_core"/>
</dbReference>
<keyword evidence="7" id="KW-0869">Chloride channel</keyword>
<evidence type="ECO:0000256" key="3">
    <source>
        <dbReference type="ARBA" id="ARBA00022692"/>
    </source>
</evidence>
<keyword evidence="4" id="KW-1133">Transmembrane helix</keyword>
<dbReference type="STRING" id="2518989.IMCC3088_1789"/>
<evidence type="ECO:0000256" key="7">
    <source>
        <dbReference type="ARBA" id="ARBA00023173"/>
    </source>
</evidence>
<evidence type="ECO:0000313" key="11">
    <source>
        <dbReference type="Proteomes" id="UP000005615"/>
    </source>
</evidence>
<dbReference type="PRINTS" id="PR00762">
    <property type="entry name" value="CLCHANNEL"/>
</dbReference>
<dbReference type="SUPFAM" id="SSF54631">
    <property type="entry name" value="CBS-domain pair"/>
    <property type="match status" value="1"/>
</dbReference>
<evidence type="ECO:0000256" key="1">
    <source>
        <dbReference type="ARBA" id="ARBA00004141"/>
    </source>
</evidence>
<evidence type="ECO:0000256" key="5">
    <source>
        <dbReference type="ARBA" id="ARBA00023065"/>
    </source>
</evidence>
<proteinExistence type="predicted"/>
<evidence type="ECO:0000256" key="9">
    <source>
        <dbReference type="ARBA" id="ARBA00023303"/>
    </source>
</evidence>
<dbReference type="AlphaFoldDB" id="F3L2L5"/>
<dbReference type="EMBL" id="AEIG01000054">
    <property type="protein sequence ID" value="EGG29431.1"/>
    <property type="molecule type" value="Genomic_DNA"/>
</dbReference>
<evidence type="ECO:0000256" key="8">
    <source>
        <dbReference type="ARBA" id="ARBA00023214"/>
    </source>
</evidence>
<dbReference type="Pfam" id="PF00571">
    <property type="entry name" value="CBS"/>
    <property type="match status" value="1"/>
</dbReference>
<dbReference type="PROSITE" id="PS51371">
    <property type="entry name" value="CBS"/>
    <property type="match status" value="1"/>
</dbReference>
<dbReference type="InterPro" id="IPR050368">
    <property type="entry name" value="ClC-type_chloride_channel"/>
</dbReference>
<name>F3L2L5_9GAMM</name>
<accession>F3L2L5</accession>
<dbReference type="RefSeq" id="WP_009576022.1">
    <property type="nucleotide sequence ID" value="NZ_AEIG01000054.1"/>
</dbReference>
<keyword evidence="6" id="KW-0472">Membrane</keyword>
<dbReference type="InterPro" id="IPR046342">
    <property type="entry name" value="CBS_dom_sf"/>
</dbReference>
<keyword evidence="8" id="KW-0868">Chloride</keyword>
<dbReference type="Pfam" id="PF00654">
    <property type="entry name" value="Voltage_CLC"/>
    <property type="match status" value="1"/>
</dbReference>
<dbReference type="PANTHER" id="PTHR43427">
    <property type="entry name" value="CHLORIDE CHANNEL PROTEIN CLC-E"/>
    <property type="match status" value="1"/>
</dbReference>
<dbReference type="eggNOG" id="COG0517">
    <property type="taxonomic scope" value="Bacteria"/>
</dbReference>
<protein>
    <submittedName>
        <fullName evidence="10">Voltage-gated chloride channel family protein</fullName>
    </submittedName>
</protein>
<dbReference type="Gene3D" id="3.10.580.10">
    <property type="entry name" value="CBS-domain"/>
    <property type="match status" value="1"/>
</dbReference>
<dbReference type="GO" id="GO:0034707">
    <property type="term" value="C:chloride channel complex"/>
    <property type="evidence" value="ECO:0007669"/>
    <property type="project" value="UniProtKB-KW"/>
</dbReference>
<keyword evidence="11" id="KW-1185">Reference proteome</keyword>
<evidence type="ECO:0000313" key="10">
    <source>
        <dbReference type="EMBL" id="EGG29431.1"/>
    </source>
</evidence>
<comment type="caution">
    <text evidence="10">The sequence shown here is derived from an EMBL/GenBank/DDBJ whole genome shotgun (WGS) entry which is preliminary data.</text>
</comment>
<dbReference type="InterPro" id="IPR000644">
    <property type="entry name" value="CBS_dom"/>
</dbReference>
<dbReference type="GO" id="GO:0005254">
    <property type="term" value="F:chloride channel activity"/>
    <property type="evidence" value="ECO:0007669"/>
    <property type="project" value="UniProtKB-KW"/>
</dbReference>
<dbReference type="Gene3D" id="1.10.3080.10">
    <property type="entry name" value="Clc chloride channel"/>
    <property type="match status" value="1"/>
</dbReference>
<evidence type="ECO:0000256" key="2">
    <source>
        <dbReference type="ARBA" id="ARBA00022448"/>
    </source>
</evidence>
<keyword evidence="9" id="KW-0407">Ion channel</keyword>
<dbReference type="SUPFAM" id="SSF81340">
    <property type="entry name" value="Clc chloride channel"/>
    <property type="match status" value="1"/>
</dbReference>
<keyword evidence="3" id="KW-0812">Transmembrane</keyword>
<reference evidence="10 11" key="1">
    <citation type="journal article" date="2011" name="J. Bacteriol.">
        <title>Genome sequence of strain IMCC3088, a proteorhodopsin-containing marine bacterium belonging to the OM60/NOR5 clade.</title>
        <authorList>
            <person name="Jang Y."/>
            <person name="Oh H.M."/>
            <person name="Kang I."/>
            <person name="Lee K."/>
            <person name="Yang S.J."/>
            <person name="Cho J.C."/>
        </authorList>
    </citation>
    <scope>NUCLEOTIDE SEQUENCE [LARGE SCALE GENOMIC DNA]</scope>
    <source>
        <strain evidence="10 11">IMCC3088</strain>
    </source>
</reference>
<dbReference type="OrthoDB" id="9767361at2"/>
<comment type="subcellular location">
    <subcellularLocation>
        <location evidence="1">Membrane</location>
        <topology evidence="1">Multi-pass membrane protein</topology>
    </subcellularLocation>
</comment>
<dbReference type="CDD" id="cd02205">
    <property type="entry name" value="CBS_pair_SF"/>
    <property type="match status" value="1"/>
</dbReference>
<dbReference type="Proteomes" id="UP000005615">
    <property type="component" value="Unassembled WGS sequence"/>
</dbReference>
<dbReference type="PANTHER" id="PTHR43427:SF6">
    <property type="entry name" value="CHLORIDE CHANNEL PROTEIN CLC-E"/>
    <property type="match status" value="1"/>
</dbReference>
<evidence type="ECO:0000256" key="4">
    <source>
        <dbReference type="ARBA" id="ARBA00022989"/>
    </source>
</evidence>
<evidence type="ECO:0000256" key="6">
    <source>
        <dbReference type="ARBA" id="ARBA00023136"/>
    </source>
</evidence>
<dbReference type="InterPro" id="IPR001807">
    <property type="entry name" value="ClC"/>
</dbReference>
<dbReference type="eggNOG" id="COG0038">
    <property type="taxonomic scope" value="Bacteria"/>
</dbReference>